<dbReference type="Gene3D" id="3.90.320.10">
    <property type="match status" value="1"/>
</dbReference>
<dbReference type="GO" id="GO:0033202">
    <property type="term" value="C:DNA helicase complex"/>
    <property type="evidence" value="ECO:0007669"/>
    <property type="project" value="TreeGrafter"/>
</dbReference>
<dbReference type="Gene3D" id="3.40.50.300">
    <property type="entry name" value="P-loop containing nucleotide triphosphate hydrolases"/>
    <property type="match status" value="4"/>
</dbReference>
<comment type="cofactor">
    <cofactor evidence="13">
        <name>Mg(2+)</name>
        <dbReference type="ChEBI" id="CHEBI:18420"/>
    </cofactor>
</comment>
<evidence type="ECO:0000256" key="9">
    <source>
        <dbReference type="ARBA" id="ARBA00023204"/>
    </source>
</evidence>
<feature type="domain" description="UvrD-like helicase ATP-binding" evidence="16">
    <location>
        <begin position="11"/>
        <end position="484"/>
    </location>
</feature>
<keyword evidence="8 13" id="KW-0238">DNA-binding</keyword>
<dbReference type="GO" id="GO:0043138">
    <property type="term" value="F:3'-5' DNA helicase activity"/>
    <property type="evidence" value="ECO:0007669"/>
    <property type="project" value="UniProtKB-UniRule"/>
</dbReference>
<feature type="region of interest" description="Disordered" evidence="15">
    <location>
        <begin position="538"/>
        <end position="557"/>
    </location>
</feature>
<feature type="domain" description="UvrD-like helicase C-terminal" evidence="17">
    <location>
        <begin position="523"/>
        <end position="813"/>
    </location>
</feature>
<protein>
    <recommendedName>
        <fullName evidence="13">ATP-dependent helicase/nuclease subunit A</fullName>
        <ecNumber evidence="13">3.1.-.-</ecNumber>
        <ecNumber evidence="13">5.6.2.4</ecNumber>
    </recommendedName>
    <alternativeName>
        <fullName evidence="13">ATP-dependent helicase/nuclease AddA</fullName>
    </alternativeName>
    <alternativeName>
        <fullName evidence="13">DNA 3'-5' helicase AddA</fullName>
    </alternativeName>
</protein>
<keyword evidence="5 13" id="KW-0347">Helicase</keyword>
<comment type="function">
    <text evidence="13">The heterodimer acts as both an ATP-dependent DNA helicase and an ATP-dependent, dual-direction single-stranded exonuclease. Recognizes the chi site generating a DNA molecule suitable for the initiation of homologous recombination. The AddA nuclease domain is required for chi fragment generation; this subunit has the helicase and 3' -&gt; 5' nuclease activities.</text>
</comment>
<evidence type="ECO:0000256" key="15">
    <source>
        <dbReference type="SAM" id="MobiDB-lite"/>
    </source>
</evidence>
<dbReference type="SUPFAM" id="SSF52980">
    <property type="entry name" value="Restriction endonuclease-like"/>
    <property type="match status" value="1"/>
</dbReference>
<keyword evidence="19" id="KW-1185">Reference proteome</keyword>
<proteinExistence type="inferred from homology"/>
<evidence type="ECO:0000256" key="10">
    <source>
        <dbReference type="ARBA" id="ARBA00023235"/>
    </source>
</evidence>
<dbReference type="InterPro" id="IPR038726">
    <property type="entry name" value="PDDEXK_AddAB-type"/>
</dbReference>
<dbReference type="GO" id="GO:0000724">
    <property type="term" value="P:double-strand break repair via homologous recombination"/>
    <property type="evidence" value="ECO:0007669"/>
    <property type="project" value="UniProtKB-UniRule"/>
</dbReference>
<dbReference type="InterPro" id="IPR011604">
    <property type="entry name" value="PDDEXK-like_dom_sf"/>
</dbReference>
<evidence type="ECO:0000259" key="16">
    <source>
        <dbReference type="PROSITE" id="PS51198"/>
    </source>
</evidence>
<keyword evidence="2 13" id="KW-0547">Nucleotide-binding</keyword>
<evidence type="ECO:0000256" key="6">
    <source>
        <dbReference type="ARBA" id="ARBA00022839"/>
    </source>
</evidence>
<dbReference type="CDD" id="cd17932">
    <property type="entry name" value="DEXQc_UvrD"/>
    <property type="match status" value="2"/>
</dbReference>
<dbReference type="InterPro" id="IPR014017">
    <property type="entry name" value="DNA_helicase_UvrD-like_C"/>
</dbReference>
<dbReference type="EMBL" id="FNHW01000001">
    <property type="protein sequence ID" value="SDM58035.1"/>
    <property type="molecule type" value="Genomic_DNA"/>
</dbReference>
<evidence type="ECO:0000256" key="14">
    <source>
        <dbReference type="PROSITE-ProRule" id="PRU00560"/>
    </source>
</evidence>
<dbReference type="GO" id="GO:0005829">
    <property type="term" value="C:cytosol"/>
    <property type="evidence" value="ECO:0007669"/>
    <property type="project" value="TreeGrafter"/>
</dbReference>
<dbReference type="InterPro" id="IPR014016">
    <property type="entry name" value="UvrD-like_ATP-bd"/>
</dbReference>
<evidence type="ECO:0000256" key="13">
    <source>
        <dbReference type="HAMAP-Rule" id="MF_01451"/>
    </source>
</evidence>
<dbReference type="SUPFAM" id="SSF52540">
    <property type="entry name" value="P-loop containing nucleoside triphosphate hydrolases"/>
    <property type="match status" value="1"/>
</dbReference>
<dbReference type="NCBIfam" id="TIGR02785">
    <property type="entry name" value="addA_Gpos"/>
    <property type="match status" value="1"/>
</dbReference>
<evidence type="ECO:0000313" key="19">
    <source>
        <dbReference type="Proteomes" id="UP000199544"/>
    </source>
</evidence>
<comment type="catalytic activity">
    <reaction evidence="12 13">
        <text>ATP + H2O = ADP + phosphate + H(+)</text>
        <dbReference type="Rhea" id="RHEA:13065"/>
        <dbReference type="ChEBI" id="CHEBI:15377"/>
        <dbReference type="ChEBI" id="CHEBI:15378"/>
        <dbReference type="ChEBI" id="CHEBI:30616"/>
        <dbReference type="ChEBI" id="CHEBI:43474"/>
        <dbReference type="ChEBI" id="CHEBI:456216"/>
        <dbReference type="EC" id="5.6.2.4"/>
    </reaction>
</comment>
<evidence type="ECO:0000256" key="7">
    <source>
        <dbReference type="ARBA" id="ARBA00022840"/>
    </source>
</evidence>
<evidence type="ECO:0000256" key="3">
    <source>
        <dbReference type="ARBA" id="ARBA00022763"/>
    </source>
</evidence>
<dbReference type="InterPro" id="IPR011335">
    <property type="entry name" value="Restrct_endonuc-II-like"/>
</dbReference>
<evidence type="ECO:0000313" key="18">
    <source>
        <dbReference type="EMBL" id="SDM58035.1"/>
    </source>
</evidence>
<dbReference type="RefSeq" id="WP_090232799.1">
    <property type="nucleotide sequence ID" value="NZ_FNHW01000001.1"/>
</dbReference>
<keyword evidence="3 13" id="KW-0227">DNA damage</keyword>
<evidence type="ECO:0000256" key="4">
    <source>
        <dbReference type="ARBA" id="ARBA00022801"/>
    </source>
</evidence>
<dbReference type="GO" id="GO:0016887">
    <property type="term" value="F:ATP hydrolysis activity"/>
    <property type="evidence" value="ECO:0007669"/>
    <property type="project" value="RHEA"/>
</dbReference>
<dbReference type="AlphaFoldDB" id="A0A1G9UES5"/>
<gene>
    <name evidence="13" type="primary">addA</name>
    <name evidence="18" type="ORF">SAMN04488137_0864</name>
</gene>
<evidence type="ECO:0000259" key="17">
    <source>
        <dbReference type="PROSITE" id="PS51217"/>
    </source>
</evidence>
<comment type="similarity">
    <text evidence="13">Belongs to the helicase family. AddA subfamily.</text>
</comment>
<dbReference type="OrthoDB" id="9810135at2"/>
<dbReference type="Pfam" id="PF12705">
    <property type="entry name" value="PDDEXK_1"/>
    <property type="match status" value="1"/>
</dbReference>
<evidence type="ECO:0000256" key="11">
    <source>
        <dbReference type="ARBA" id="ARBA00034617"/>
    </source>
</evidence>
<dbReference type="Proteomes" id="UP000199544">
    <property type="component" value="Unassembled WGS sequence"/>
</dbReference>
<organism evidence="18 19">
    <name type="scientific">Fictibacillus solisalsi</name>
    <dbReference type="NCBI Taxonomy" id="459525"/>
    <lineage>
        <taxon>Bacteria</taxon>
        <taxon>Bacillati</taxon>
        <taxon>Bacillota</taxon>
        <taxon>Bacilli</taxon>
        <taxon>Bacillales</taxon>
        <taxon>Fictibacillaceae</taxon>
        <taxon>Fictibacillus</taxon>
    </lineage>
</organism>
<keyword evidence="6 13" id="KW-0269">Exonuclease</keyword>
<comment type="subunit">
    <text evidence="13">Heterodimer of AddA and AddB/RexB.</text>
</comment>
<keyword evidence="9 13" id="KW-0234">DNA repair</keyword>
<dbReference type="EC" id="3.1.-.-" evidence="13"/>
<dbReference type="InterPro" id="IPR000212">
    <property type="entry name" value="DNA_helicase_UvrD/REP"/>
</dbReference>
<dbReference type="PROSITE" id="PS51198">
    <property type="entry name" value="UVRD_HELICASE_ATP_BIND"/>
    <property type="match status" value="1"/>
</dbReference>
<keyword evidence="4 13" id="KW-0378">Hydrolase</keyword>
<keyword evidence="7 13" id="KW-0067">ATP-binding</keyword>
<dbReference type="InterPro" id="IPR014152">
    <property type="entry name" value="AddA"/>
</dbReference>
<keyword evidence="10 13" id="KW-0413">Isomerase</keyword>
<dbReference type="PANTHER" id="PTHR11070:SF48">
    <property type="entry name" value="ATP-DEPENDENT HELICASE_NUCLEASE SUBUNIT A"/>
    <property type="match status" value="1"/>
</dbReference>
<feature type="binding site" evidence="14">
    <location>
        <begin position="32"/>
        <end position="39"/>
    </location>
    <ligand>
        <name>ATP</name>
        <dbReference type="ChEBI" id="CHEBI:30616"/>
    </ligand>
</feature>
<dbReference type="InterPro" id="IPR027417">
    <property type="entry name" value="P-loop_NTPase"/>
</dbReference>
<dbReference type="GO" id="GO:0005524">
    <property type="term" value="F:ATP binding"/>
    <property type="evidence" value="ECO:0007669"/>
    <property type="project" value="UniProtKB-UniRule"/>
</dbReference>
<dbReference type="HAMAP" id="MF_01451">
    <property type="entry name" value="AddA"/>
    <property type="match status" value="1"/>
</dbReference>
<evidence type="ECO:0000256" key="2">
    <source>
        <dbReference type="ARBA" id="ARBA00022741"/>
    </source>
</evidence>
<name>A0A1G9UES5_9BACL</name>
<evidence type="ECO:0000256" key="12">
    <source>
        <dbReference type="ARBA" id="ARBA00048988"/>
    </source>
</evidence>
<sequence length="1254" mass="142727">MIKIAEKPKDSLWTDDQWQAIQARGQDILVAAAAGSGKTAVLVERIITMIKQEIADVDRLLIVTFTNAAAAEMRKRIGDAIEKELSLHPASLHLRRQLGLLNKASISTLHSFCIEVLRKYYYQIDLDPGFRIADDTEAELIRQEVLEDLFEEQYSKENNQVFFNVVDAYSSDRNDAELQRLILKLYDFSRSHPDPELWLNQMAAQYDVKAENIDDLPWTKELLEDVAMQLRGLGNVLDRALKAARSPEGPAPYCETIENDLAYLKRLEEAAGQSWQDLYDVFSDGSFGTMKQVRGKEVDPVIKENVKKMRDQVKKRVNAVKDDLFSRPPESYVIHLEEMAPVVKCLVELVQEFGVRFLREKQEKGLLDFSDLEHFCLEILKQPSSTIENPVPTPAAQEYRNRFVEVLVDEYQDTNLVQETIVRLVSKGNTAQGNLFMVGDVKQSIYRFRLAEPGLFLSKYKQFGKIPGEDAGLRIDLAKNFRSRNEVLDASNYIFKQIMNESVGEIEYSSEAALSFGAEYYPEAESAEAELLLINKSSPVRDEDGEETGESEKSDSETVILEARVMAEKIQQLIGTEGESPYQVLDKNTGGMRPVKYKDIVILLRATSTWAPIILEEFKRQGIPAYAELSTGYFEAIEVNIMLSLLKVIDNPLQDIPIASVLRSPIVGLTGNEMASVRLADRKGTYFDALTEYLNSGEDENVRSRLAHFTKNLNQWREAARQGSLADLIWRVYRETGYFDFVGGLPGGKQRQANLRALYDRARQYEKTSFRGLFRFLRFIERMQDRGRDLGAARALGEQEDVVRVMTIHKSKGLEFPVVFAAGLNKQFNTMDLKETVLLHKELGLGTRYINPRFRIAYPTLPQLAILRRKKMELLAEEMRVLYVALTRAKEKLFLLGTLNDLEKSVGQWADVLESGDWVLPDYERSQAKTYLDWIGRSVIRHKDGGELRKLLPSAQTGRGEVYTDPAKWKVKVFDAAHYEKESEGRKALQEEILSTIREYEPVSITSKERGEVERRLNWKYVHQTSTVTMSKQSVTELKRQYQYIDDEYNGSKLTGGFSSTQASRPRFMQEKTLTAAERGTAMHAVMQHIDLSRPVTPDQVNELLEKMVARELLTREQANHVDAVAISAFFETEIGKKVTQAPEVIREMPFNMALPVEEAALSSSEGANDERILVQGVIDCLVPEEDGFLLIDFKTDAITNRFSGGFEGARPVLLERYRVQLELYGKAIERILKKPVKASYLYFFDGAHLLEVK</sequence>
<reference evidence="19" key="1">
    <citation type="submission" date="2016-10" db="EMBL/GenBank/DDBJ databases">
        <authorList>
            <person name="Varghese N."/>
            <person name="Submissions S."/>
        </authorList>
    </citation>
    <scope>NUCLEOTIDE SEQUENCE [LARGE SCALE GENOMIC DNA]</scope>
    <source>
        <strain evidence="19">CGMCC 1.6854</strain>
    </source>
</reference>
<dbReference type="Pfam" id="PF13361">
    <property type="entry name" value="UvrD_C"/>
    <property type="match status" value="1"/>
</dbReference>
<dbReference type="GO" id="GO:0008408">
    <property type="term" value="F:3'-5' exonuclease activity"/>
    <property type="evidence" value="ECO:0007669"/>
    <property type="project" value="UniProtKB-UniRule"/>
</dbReference>
<accession>A0A1G9UES5</accession>
<dbReference type="FunFam" id="3.40.50.300:FF:001236">
    <property type="entry name" value="ATP-dependent helicase/nuclease subunit A"/>
    <property type="match status" value="1"/>
</dbReference>
<evidence type="ECO:0000256" key="8">
    <source>
        <dbReference type="ARBA" id="ARBA00023125"/>
    </source>
</evidence>
<comment type="catalytic activity">
    <reaction evidence="11 13">
        <text>Couples ATP hydrolysis with the unwinding of duplex DNA by translocating in the 3'-5' direction.</text>
        <dbReference type="EC" id="5.6.2.4"/>
    </reaction>
</comment>
<keyword evidence="1 13" id="KW-0540">Nuclease</keyword>
<evidence type="ECO:0000256" key="5">
    <source>
        <dbReference type="ARBA" id="ARBA00022806"/>
    </source>
</evidence>
<dbReference type="PANTHER" id="PTHR11070">
    <property type="entry name" value="UVRD / RECB / PCRA DNA HELICASE FAMILY MEMBER"/>
    <property type="match status" value="1"/>
</dbReference>
<dbReference type="EC" id="5.6.2.4" evidence="13"/>
<dbReference type="Pfam" id="PF00580">
    <property type="entry name" value="UvrD-helicase"/>
    <property type="match status" value="1"/>
</dbReference>
<dbReference type="STRING" id="459525.SAMN04488137_0864"/>
<dbReference type="Gene3D" id="1.10.274.50">
    <property type="match status" value="1"/>
</dbReference>
<dbReference type="GO" id="GO:0003690">
    <property type="term" value="F:double-stranded DNA binding"/>
    <property type="evidence" value="ECO:0007669"/>
    <property type="project" value="UniProtKB-UniRule"/>
</dbReference>
<evidence type="ECO:0000256" key="1">
    <source>
        <dbReference type="ARBA" id="ARBA00022722"/>
    </source>
</evidence>
<dbReference type="PROSITE" id="PS51217">
    <property type="entry name" value="UVRD_HELICASE_CTER"/>
    <property type="match status" value="1"/>
</dbReference>